<dbReference type="OrthoDB" id="5585685at2759"/>
<dbReference type="PANTHER" id="PTHR12425">
    <property type="entry name" value="SYNEMBRYN"/>
    <property type="match status" value="1"/>
</dbReference>
<dbReference type="Pfam" id="PF10165">
    <property type="entry name" value="Ric8"/>
    <property type="match status" value="1"/>
</dbReference>
<name>A0A3N4J2Q0_9PEZI</name>
<dbReference type="GO" id="GO:0005085">
    <property type="term" value="F:guanyl-nucleotide exchange factor activity"/>
    <property type="evidence" value="ECO:0007669"/>
    <property type="project" value="UniProtKB-KW"/>
</dbReference>
<organism evidence="4 5">
    <name type="scientific">Choiromyces venosus 120613-1</name>
    <dbReference type="NCBI Taxonomy" id="1336337"/>
    <lineage>
        <taxon>Eukaryota</taxon>
        <taxon>Fungi</taxon>
        <taxon>Dikarya</taxon>
        <taxon>Ascomycota</taxon>
        <taxon>Pezizomycotina</taxon>
        <taxon>Pezizomycetes</taxon>
        <taxon>Pezizales</taxon>
        <taxon>Tuberaceae</taxon>
        <taxon>Choiromyces</taxon>
    </lineage>
</organism>
<dbReference type="InterPro" id="IPR019318">
    <property type="entry name" value="Gua_nucleotide_exch_fac_Ric8"/>
</dbReference>
<evidence type="ECO:0000256" key="1">
    <source>
        <dbReference type="ARBA" id="ARBA00009049"/>
    </source>
</evidence>
<keyword evidence="3" id="KW-0143">Chaperone</keyword>
<proteinExistence type="inferred from homology"/>
<protein>
    <recommendedName>
        <fullName evidence="6">Guanine nucleotide exchange factor</fullName>
    </recommendedName>
</protein>
<dbReference type="Proteomes" id="UP000276215">
    <property type="component" value="Unassembled WGS sequence"/>
</dbReference>
<dbReference type="AlphaFoldDB" id="A0A3N4J2Q0"/>
<dbReference type="GO" id="GO:0005737">
    <property type="term" value="C:cytoplasm"/>
    <property type="evidence" value="ECO:0007669"/>
    <property type="project" value="TreeGrafter"/>
</dbReference>
<gene>
    <name evidence="4" type="ORF">L873DRAFT_1817472</name>
</gene>
<evidence type="ECO:0000313" key="5">
    <source>
        <dbReference type="Proteomes" id="UP000276215"/>
    </source>
</evidence>
<dbReference type="GO" id="GO:0001965">
    <property type="term" value="F:G-protein alpha-subunit binding"/>
    <property type="evidence" value="ECO:0007669"/>
    <property type="project" value="TreeGrafter"/>
</dbReference>
<comment type="similarity">
    <text evidence="1">Belongs to the synembryn family.</text>
</comment>
<dbReference type="PANTHER" id="PTHR12425:SF5">
    <property type="entry name" value="SYNEMBRYN"/>
    <property type="match status" value="1"/>
</dbReference>
<accession>A0A3N4J2Q0</accession>
<evidence type="ECO:0000256" key="3">
    <source>
        <dbReference type="ARBA" id="ARBA00023186"/>
    </source>
</evidence>
<dbReference type="GO" id="GO:0007186">
    <property type="term" value="P:G protein-coupled receptor signaling pathway"/>
    <property type="evidence" value="ECO:0007669"/>
    <property type="project" value="TreeGrafter"/>
</dbReference>
<dbReference type="STRING" id="1336337.A0A3N4J2Q0"/>
<evidence type="ECO:0000256" key="2">
    <source>
        <dbReference type="ARBA" id="ARBA00022658"/>
    </source>
</evidence>
<reference evidence="4 5" key="1">
    <citation type="journal article" date="2018" name="Nat. Ecol. Evol.">
        <title>Pezizomycetes genomes reveal the molecular basis of ectomycorrhizal truffle lifestyle.</title>
        <authorList>
            <person name="Murat C."/>
            <person name="Payen T."/>
            <person name="Noel B."/>
            <person name="Kuo A."/>
            <person name="Morin E."/>
            <person name="Chen J."/>
            <person name="Kohler A."/>
            <person name="Krizsan K."/>
            <person name="Balestrini R."/>
            <person name="Da Silva C."/>
            <person name="Montanini B."/>
            <person name="Hainaut M."/>
            <person name="Levati E."/>
            <person name="Barry K.W."/>
            <person name="Belfiori B."/>
            <person name="Cichocki N."/>
            <person name="Clum A."/>
            <person name="Dockter R.B."/>
            <person name="Fauchery L."/>
            <person name="Guy J."/>
            <person name="Iotti M."/>
            <person name="Le Tacon F."/>
            <person name="Lindquist E.A."/>
            <person name="Lipzen A."/>
            <person name="Malagnac F."/>
            <person name="Mello A."/>
            <person name="Molinier V."/>
            <person name="Miyauchi S."/>
            <person name="Poulain J."/>
            <person name="Riccioni C."/>
            <person name="Rubini A."/>
            <person name="Sitrit Y."/>
            <person name="Splivallo R."/>
            <person name="Traeger S."/>
            <person name="Wang M."/>
            <person name="Zifcakova L."/>
            <person name="Wipf D."/>
            <person name="Zambonelli A."/>
            <person name="Paolocci F."/>
            <person name="Nowrousian M."/>
            <person name="Ottonello S."/>
            <person name="Baldrian P."/>
            <person name="Spatafora J.W."/>
            <person name="Henrissat B."/>
            <person name="Nagy L.G."/>
            <person name="Aury J.M."/>
            <person name="Wincker P."/>
            <person name="Grigoriev I.V."/>
            <person name="Bonfante P."/>
            <person name="Martin F.M."/>
        </authorList>
    </citation>
    <scope>NUCLEOTIDE SEQUENCE [LARGE SCALE GENOMIC DNA]</scope>
    <source>
        <strain evidence="4 5">120613-1</strain>
    </source>
</reference>
<dbReference type="InterPro" id="IPR016024">
    <property type="entry name" value="ARM-type_fold"/>
</dbReference>
<evidence type="ECO:0000313" key="4">
    <source>
        <dbReference type="EMBL" id="RPA92579.1"/>
    </source>
</evidence>
<keyword evidence="2" id="KW-0344">Guanine-nucleotide releasing factor</keyword>
<sequence>MATPSSNKSKLRQVQALVDTLKVDLRDHSLSPEKRAAALEELKVLGRDANQSDPIFTKEGIEILCKHALEGIDNKSSLEAMRCLANALLMAPDTRQMFVELGYAEKAVNRYQNDSPDEEFLAGRILFLVTYATADIPKWLEEYKLGNFLNNAITRHGKLYSKINRNKQPSAMQDMAFTETIKLLFNLTYFAPEKVDLFSGSVPNLFKILCRRTLPSPPLQSPVTHLVNALLNLDLSSQIGCVFPSFDPTCNVARLIEVLDLSVESPNDKRDSQRNQLFDEVGVPLITLLRKMIEISSDQAKKYMQKQLLPPDEERKNPLGKGGSLASRLLQLSTSAQALNLRQHIASLLFEASNSNPEEFVRNVGYGYASGLLLSAGIQLPQSALESLATPSDSSGRFFNPVTGQALDSESEIKDPLGEMTDEEKEREAERLFVLFERLKQTGVMDIQNPVEKALHEGRFEELD</sequence>
<keyword evidence="5" id="KW-1185">Reference proteome</keyword>
<evidence type="ECO:0008006" key="6">
    <source>
        <dbReference type="Google" id="ProtNLM"/>
    </source>
</evidence>
<dbReference type="EMBL" id="ML120470">
    <property type="protein sequence ID" value="RPA92579.1"/>
    <property type="molecule type" value="Genomic_DNA"/>
</dbReference>
<dbReference type="SUPFAM" id="SSF48371">
    <property type="entry name" value="ARM repeat"/>
    <property type="match status" value="1"/>
</dbReference>